<dbReference type="RefSeq" id="WP_076800556.1">
    <property type="nucleotide sequence ID" value="NZ_CBCPIN010000017.1"/>
</dbReference>
<reference evidence="1 2" key="1">
    <citation type="submission" date="2018-07" db="EMBL/GenBank/DDBJ databases">
        <title>Lactobacillus curvatus genome sequence.</title>
        <authorList>
            <person name="Prechtl R."/>
        </authorList>
    </citation>
    <scope>NUCLEOTIDE SEQUENCE [LARGE SCALE GENOMIC DNA]</scope>
    <source>
        <strain evidence="1 2">TMW 1.1928</strain>
    </source>
</reference>
<dbReference type="Pfam" id="PF04203">
    <property type="entry name" value="Sortase"/>
    <property type="match status" value="1"/>
</dbReference>
<sequence length="220" mass="24359">MQKKTKNRLINGLSAILLVVGLVLVFISPIRNQLVKMMAHRQMDVTAAQIKKNQHKKASFDFDKVDSLDTKQIVNAAVKGDVIVLGKVAIPSVKMALPVMKGVSEDTMAQGGGTMKPDQQMGAVNNYALAGHSFQNIFLPLENVRVGDKVYLTDMEKVYTYKVDYKASISPYDVKVIDDVPGRKMVTLITCDKTVRRWCIQGELVKTQKATKKTLAVFGN</sequence>
<evidence type="ECO:0000313" key="2">
    <source>
        <dbReference type="Proteomes" id="UP000257607"/>
    </source>
</evidence>
<dbReference type="SUPFAM" id="SSF63817">
    <property type="entry name" value="Sortase"/>
    <property type="match status" value="1"/>
</dbReference>
<proteinExistence type="predicted"/>
<dbReference type="CDD" id="cd06165">
    <property type="entry name" value="Sortase_A"/>
    <property type="match status" value="1"/>
</dbReference>
<dbReference type="InterPro" id="IPR023365">
    <property type="entry name" value="Sortase_dom-sf"/>
</dbReference>
<gene>
    <name evidence="1" type="ORF">DT351_00355</name>
</gene>
<dbReference type="Gene3D" id="2.40.260.10">
    <property type="entry name" value="Sortase"/>
    <property type="match status" value="1"/>
</dbReference>
<dbReference type="Proteomes" id="UP000257607">
    <property type="component" value="Chromosome"/>
</dbReference>
<organism evidence="1 2">
    <name type="scientific">Latilactobacillus curvatus</name>
    <name type="common">Lactobacillus curvatus</name>
    <dbReference type="NCBI Taxonomy" id="28038"/>
    <lineage>
        <taxon>Bacteria</taxon>
        <taxon>Bacillati</taxon>
        <taxon>Bacillota</taxon>
        <taxon>Bacilli</taxon>
        <taxon>Lactobacillales</taxon>
        <taxon>Lactobacillaceae</taxon>
        <taxon>Latilactobacillus</taxon>
    </lineage>
</organism>
<dbReference type="InterPro" id="IPR042007">
    <property type="entry name" value="Sortase_A"/>
</dbReference>
<evidence type="ECO:0000313" key="1">
    <source>
        <dbReference type="EMBL" id="AXN34921.1"/>
    </source>
</evidence>
<dbReference type="EMBL" id="CP031003">
    <property type="protein sequence ID" value="AXN34921.1"/>
    <property type="molecule type" value="Genomic_DNA"/>
</dbReference>
<name>A0A1X7QMD3_LATCU</name>
<protein>
    <submittedName>
        <fullName evidence="1">Class A sortase</fullName>
    </submittedName>
</protein>
<accession>A0A1X7QMD3</accession>
<dbReference type="InterPro" id="IPR005754">
    <property type="entry name" value="Sortase"/>
</dbReference>
<dbReference type="NCBIfam" id="TIGR01076">
    <property type="entry name" value="sortase_fam"/>
    <property type="match status" value="1"/>
</dbReference>
<dbReference type="AlphaFoldDB" id="A0A1X7QMD3"/>